<organism evidence="2 3">
    <name type="scientific">Clostridium cochlearium</name>
    <dbReference type="NCBI Taxonomy" id="1494"/>
    <lineage>
        <taxon>Bacteria</taxon>
        <taxon>Bacillati</taxon>
        <taxon>Bacillota</taxon>
        <taxon>Clostridia</taxon>
        <taxon>Eubacteriales</taxon>
        <taxon>Clostridiaceae</taxon>
        <taxon>Clostridium</taxon>
    </lineage>
</organism>
<dbReference type="EMBL" id="JABFIF010000045">
    <property type="protein sequence ID" value="NOH17277.1"/>
    <property type="molecule type" value="Genomic_DNA"/>
</dbReference>
<accession>A0A7Y3Y0H8</accession>
<dbReference type="AlphaFoldDB" id="A0A7Y3Y0H8"/>
<feature type="transmembrane region" description="Helical" evidence="1">
    <location>
        <begin position="12"/>
        <end position="32"/>
    </location>
</feature>
<dbReference type="Proteomes" id="UP000528432">
    <property type="component" value="Unassembled WGS sequence"/>
</dbReference>
<dbReference type="InterPro" id="IPR011733">
    <property type="entry name" value="CHP02185_IM"/>
</dbReference>
<dbReference type="NCBIfam" id="TIGR02185">
    <property type="entry name" value="Trep_Strep"/>
    <property type="match status" value="1"/>
</dbReference>
<evidence type="ECO:0000313" key="2">
    <source>
        <dbReference type="EMBL" id="NOH17277.1"/>
    </source>
</evidence>
<comment type="caution">
    <text evidence="2">The sequence shown here is derived from an EMBL/GenBank/DDBJ whole genome shotgun (WGS) entry which is preliminary data.</text>
</comment>
<proteinExistence type="predicted"/>
<reference evidence="2 3" key="1">
    <citation type="submission" date="2020-05" db="EMBL/GenBank/DDBJ databases">
        <title>Draft genome sequence of Clostridium cochlearium strain AGROS13 isolated from a sheep dairy farm in New Zealand.</title>
        <authorList>
            <person name="Gupta T.B."/>
            <person name="Jauregui R."/>
            <person name="Risson A.N."/>
            <person name="Brightwell G."/>
            <person name="Maclean P."/>
        </authorList>
    </citation>
    <scope>NUCLEOTIDE SEQUENCE [LARGE SCALE GENOMIC DNA]</scope>
    <source>
        <strain evidence="2 3">AGROS13</strain>
    </source>
</reference>
<feature type="transmembrane region" description="Helical" evidence="1">
    <location>
        <begin position="70"/>
        <end position="97"/>
    </location>
</feature>
<evidence type="ECO:0000256" key="1">
    <source>
        <dbReference type="SAM" id="Phobius"/>
    </source>
</evidence>
<dbReference type="Pfam" id="PF09605">
    <property type="entry name" value="Trep_Strep"/>
    <property type="match status" value="1"/>
</dbReference>
<evidence type="ECO:0000313" key="3">
    <source>
        <dbReference type="Proteomes" id="UP000528432"/>
    </source>
</evidence>
<dbReference type="RefSeq" id="WP_171304084.1">
    <property type="nucleotide sequence ID" value="NZ_JABFIF010000045.1"/>
</dbReference>
<protein>
    <submittedName>
        <fullName evidence="2">MptD family putative ECF transporter S component</fullName>
    </submittedName>
</protein>
<feature type="transmembrane region" description="Helical" evidence="1">
    <location>
        <begin position="38"/>
        <end position="58"/>
    </location>
</feature>
<keyword evidence="1" id="KW-0812">Transmembrane</keyword>
<sequence length="133" mass="14880">MFKNDKKIKDLVTIGILSVITFALFIIGSMATTMVGNFAMYADTALSSLLAGVIFVIICKKVQKPGAILLYGGTFSILYCFMGFWQMSIVFILAAIIDGLIMYRNGYESNTRLTIAYIVFELKVFMEDFFFGL</sequence>
<gene>
    <name evidence="2" type="ORF">HMJ28_13005</name>
</gene>
<keyword evidence="1" id="KW-0472">Membrane</keyword>
<keyword evidence="1" id="KW-1133">Transmembrane helix</keyword>
<name>A0A7Y3Y0H8_CLOCO</name>